<dbReference type="RefSeq" id="WP_080602840.1">
    <property type="nucleotide sequence ID" value="NZ_CP065746.1"/>
</dbReference>
<dbReference type="REBASE" id="457621">
    <property type="entry name" value="Aal933ORF21240P"/>
</dbReference>
<organism evidence="2 3">
    <name type="scientific">Aeromonas allosaccharophila</name>
    <dbReference type="NCBI Taxonomy" id="656"/>
    <lineage>
        <taxon>Bacteria</taxon>
        <taxon>Pseudomonadati</taxon>
        <taxon>Pseudomonadota</taxon>
        <taxon>Gammaproteobacteria</taxon>
        <taxon>Aeromonadales</taxon>
        <taxon>Aeromonadaceae</taxon>
        <taxon>Aeromonas</taxon>
    </lineage>
</organism>
<evidence type="ECO:0000259" key="1">
    <source>
        <dbReference type="Pfam" id="PF14511"/>
    </source>
</evidence>
<dbReference type="Pfam" id="PF14511">
    <property type="entry name" value="RE_EcoO109I"/>
    <property type="match status" value="1"/>
</dbReference>
<dbReference type="KEGG" id="aall:I6G90_21245"/>
<protein>
    <recommendedName>
        <fullName evidence="1">Type II restriction endonuclease EcoO109IR domain-containing protein</fullName>
    </recommendedName>
</protein>
<reference evidence="2 3" key="1">
    <citation type="submission" date="2020-12" db="EMBL/GenBank/DDBJ databases">
        <title>FDA dAtabase for Regulatory Grade micrObial Sequences (FDA-ARGOS): Supporting development and validation of Infectious Disease Dx tests.</title>
        <authorList>
            <person name="Sproer C."/>
            <person name="Gronow S."/>
            <person name="Severitt S."/>
            <person name="Schroder I."/>
            <person name="Tallon L."/>
            <person name="Sadzewicz L."/>
            <person name="Zhao X."/>
            <person name="Boylan J."/>
            <person name="Ott S."/>
            <person name="Bowen H."/>
            <person name="Vavikolanu K."/>
            <person name="Mehta A."/>
            <person name="Aluvathingal J."/>
            <person name="Nadendla S."/>
            <person name="Lowell S."/>
            <person name="Myers T."/>
            <person name="Yan Y."/>
            <person name="Sichtig H."/>
        </authorList>
    </citation>
    <scope>NUCLEOTIDE SEQUENCE [LARGE SCALE GENOMIC DNA]</scope>
    <source>
        <strain evidence="2 3">FDAARGOS_933</strain>
        <plasmid evidence="2 3">unnamed</plasmid>
    </source>
</reference>
<name>A0A7T2UQ62_9GAMM</name>
<accession>A0A7T2UQ62</accession>
<dbReference type="SUPFAM" id="SSF52980">
    <property type="entry name" value="Restriction endonuclease-like"/>
    <property type="match status" value="1"/>
</dbReference>
<proteinExistence type="predicted"/>
<gene>
    <name evidence="2" type="ORF">I6G90_21245</name>
</gene>
<sequence length="253" mass="27921">MIDSATISDFIVSNVDGDFHKKKELKISSLKLVDITKRKNPYLFKAKGMNNASDLIKSIMDATVSSGEETVFGNFMEKVAIFTCSQALGGRKSSATGIDLEFERGGVKYLVSIKSGPNWGNSSQIKKMKDNFLLAKKVLGTSGGMSSQSIFCVEGCCYGYESSPDKGTHIKMCGEDFWGFISDGNSNLYKDIIEPFGRTAKERNEELQLLIDAKLNLFTAEFVSKYCNQFGVINWELLVQDNSGSRAGSNKPW</sequence>
<dbReference type="Proteomes" id="UP000595101">
    <property type="component" value="Plasmid unnamed"/>
</dbReference>
<dbReference type="EMBL" id="CP065746">
    <property type="protein sequence ID" value="QPR56910.1"/>
    <property type="molecule type" value="Genomic_DNA"/>
</dbReference>
<dbReference type="CDD" id="cd22345">
    <property type="entry name" value="PDDEXK_nuclease"/>
    <property type="match status" value="1"/>
</dbReference>
<keyword evidence="2" id="KW-0614">Plasmid</keyword>
<dbReference type="InterPro" id="IPR011335">
    <property type="entry name" value="Restrct_endonuc-II-like"/>
</dbReference>
<dbReference type="InterPro" id="IPR032793">
    <property type="entry name" value="RE_EcoO109IR"/>
</dbReference>
<evidence type="ECO:0000313" key="2">
    <source>
        <dbReference type="EMBL" id="QPR56910.1"/>
    </source>
</evidence>
<feature type="domain" description="Type II restriction endonuclease EcoO109IR" evidence="1">
    <location>
        <begin position="8"/>
        <end position="204"/>
    </location>
</feature>
<dbReference type="AlphaFoldDB" id="A0A7T2UQ62"/>
<evidence type="ECO:0000313" key="3">
    <source>
        <dbReference type="Proteomes" id="UP000595101"/>
    </source>
</evidence>
<geneLocation type="plasmid" evidence="2 3">
    <name>unnamed</name>
</geneLocation>
<dbReference type="GeneID" id="60788190"/>